<comment type="similarity">
    <text evidence="3 10">Belongs to the PEPCase type 1 family.</text>
</comment>
<feature type="region of interest" description="Disordered" evidence="13">
    <location>
        <begin position="248"/>
        <end position="282"/>
    </location>
</feature>
<name>A0A259U3F8_9BACT</name>
<dbReference type="GO" id="GO:0006099">
    <property type="term" value="P:tricarboxylic acid cycle"/>
    <property type="evidence" value="ECO:0007669"/>
    <property type="project" value="InterPro"/>
</dbReference>
<dbReference type="EC" id="4.1.1.31" evidence="4 10"/>
<evidence type="ECO:0000256" key="7">
    <source>
        <dbReference type="ARBA" id="ARBA00023239"/>
    </source>
</evidence>
<evidence type="ECO:0000256" key="11">
    <source>
        <dbReference type="PROSITE-ProRule" id="PRU10111"/>
    </source>
</evidence>
<dbReference type="GO" id="GO:0006107">
    <property type="term" value="P:oxaloacetate metabolic process"/>
    <property type="evidence" value="ECO:0007669"/>
    <property type="project" value="UniProtKB-UniRule"/>
</dbReference>
<dbReference type="GO" id="GO:0015977">
    <property type="term" value="P:carbon fixation"/>
    <property type="evidence" value="ECO:0007669"/>
    <property type="project" value="UniProtKB-UniRule"/>
</dbReference>
<evidence type="ECO:0000313" key="15">
    <source>
        <dbReference type="Proteomes" id="UP000216446"/>
    </source>
</evidence>
<dbReference type="GO" id="GO:0005829">
    <property type="term" value="C:cytosol"/>
    <property type="evidence" value="ECO:0007669"/>
    <property type="project" value="TreeGrafter"/>
</dbReference>
<dbReference type="RefSeq" id="WP_094550998.1">
    <property type="nucleotide sequence ID" value="NZ_MQWB01000001.1"/>
</dbReference>
<dbReference type="SUPFAM" id="SSF51621">
    <property type="entry name" value="Phosphoenolpyruvate/pyruvate domain"/>
    <property type="match status" value="1"/>
</dbReference>
<proteinExistence type="inferred from homology"/>
<dbReference type="InterPro" id="IPR022805">
    <property type="entry name" value="PEP_COase_bac/pln-type"/>
</dbReference>
<evidence type="ECO:0000256" key="10">
    <source>
        <dbReference type="HAMAP-Rule" id="MF_00595"/>
    </source>
</evidence>
<dbReference type="OrthoDB" id="9768133at2"/>
<organism evidence="14 15">
    <name type="scientific">Rubricoccus marinus</name>
    <dbReference type="NCBI Taxonomy" id="716817"/>
    <lineage>
        <taxon>Bacteria</taxon>
        <taxon>Pseudomonadati</taxon>
        <taxon>Rhodothermota</taxon>
        <taxon>Rhodothermia</taxon>
        <taxon>Rhodothermales</taxon>
        <taxon>Rubricoccaceae</taxon>
        <taxon>Rubricoccus</taxon>
    </lineage>
</organism>
<evidence type="ECO:0000256" key="6">
    <source>
        <dbReference type="ARBA" id="ARBA00022842"/>
    </source>
</evidence>
<feature type="active site" evidence="10 12">
    <location>
        <position position="607"/>
    </location>
</feature>
<dbReference type="PANTHER" id="PTHR30523">
    <property type="entry name" value="PHOSPHOENOLPYRUVATE CARBOXYLASE"/>
    <property type="match status" value="1"/>
</dbReference>
<dbReference type="InParanoid" id="A0A259U3F8"/>
<evidence type="ECO:0000256" key="9">
    <source>
        <dbReference type="ARBA" id="ARBA00048995"/>
    </source>
</evidence>
<reference evidence="14 15" key="1">
    <citation type="submission" date="2016-11" db="EMBL/GenBank/DDBJ databases">
        <title>Study of marine rhodopsin-containing bacteria.</title>
        <authorList>
            <person name="Yoshizawa S."/>
            <person name="Kumagai Y."/>
            <person name="Kogure K."/>
        </authorList>
    </citation>
    <scope>NUCLEOTIDE SEQUENCE [LARGE SCALE GENOMIC DNA]</scope>
    <source>
        <strain evidence="14 15">SG-29</strain>
    </source>
</reference>
<dbReference type="GO" id="GO:0008964">
    <property type="term" value="F:phosphoenolpyruvate carboxylase activity"/>
    <property type="evidence" value="ECO:0007669"/>
    <property type="project" value="UniProtKB-UniRule"/>
</dbReference>
<evidence type="ECO:0000256" key="5">
    <source>
        <dbReference type="ARBA" id="ARBA00022419"/>
    </source>
</evidence>
<comment type="cofactor">
    <cofactor evidence="1 10">
        <name>Mg(2+)</name>
        <dbReference type="ChEBI" id="CHEBI:18420"/>
    </cofactor>
</comment>
<evidence type="ECO:0000256" key="13">
    <source>
        <dbReference type="SAM" id="MobiDB-lite"/>
    </source>
</evidence>
<keyword evidence="15" id="KW-1185">Reference proteome</keyword>
<dbReference type="PRINTS" id="PR00150">
    <property type="entry name" value="PEPCARBXLASE"/>
</dbReference>
<evidence type="ECO:0000313" key="14">
    <source>
        <dbReference type="EMBL" id="OZC04480.1"/>
    </source>
</evidence>
<dbReference type="PROSITE" id="PS00393">
    <property type="entry name" value="PEPCASE_2"/>
    <property type="match status" value="1"/>
</dbReference>
<dbReference type="InterPro" id="IPR033129">
    <property type="entry name" value="PEPCASE_His_AS"/>
</dbReference>
<dbReference type="AlphaFoldDB" id="A0A259U3F8"/>
<accession>A0A259U3F8</accession>
<dbReference type="InterPro" id="IPR018129">
    <property type="entry name" value="PEP_COase_Lys_AS"/>
</dbReference>
<keyword evidence="8 10" id="KW-0120">Carbon dioxide fixation</keyword>
<evidence type="ECO:0000256" key="1">
    <source>
        <dbReference type="ARBA" id="ARBA00001946"/>
    </source>
</evidence>
<keyword evidence="7 10" id="KW-0456">Lyase</keyword>
<dbReference type="HAMAP" id="MF_00595">
    <property type="entry name" value="PEPcase_type1"/>
    <property type="match status" value="1"/>
</dbReference>
<evidence type="ECO:0000256" key="4">
    <source>
        <dbReference type="ARBA" id="ARBA00012305"/>
    </source>
</evidence>
<dbReference type="Proteomes" id="UP000216446">
    <property type="component" value="Unassembled WGS sequence"/>
</dbReference>
<dbReference type="PROSITE" id="PS00781">
    <property type="entry name" value="PEPCASE_1"/>
    <property type="match status" value="1"/>
</dbReference>
<feature type="active site" evidence="10 11">
    <location>
        <position position="151"/>
    </location>
</feature>
<keyword evidence="6 10" id="KW-0460">Magnesium</keyword>
<dbReference type="InterPro" id="IPR021135">
    <property type="entry name" value="PEP_COase"/>
</dbReference>
<evidence type="ECO:0000256" key="3">
    <source>
        <dbReference type="ARBA" id="ARBA00008346"/>
    </source>
</evidence>
<comment type="subunit">
    <text evidence="10">Homotetramer.</text>
</comment>
<comment type="catalytic activity">
    <reaction evidence="9 10">
        <text>oxaloacetate + phosphate = phosphoenolpyruvate + hydrogencarbonate</text>
        <dbReference type="Rhea" id="RHEA:28370"/>
        <dbReference type="ChEBI" id="CHEBI:16452"/>
        <dbReference type="ChEBI" id="CHEBI:17544"/>
        <dbReference type="ChEBI" id="CHEBI:43474"/>
        <dbReference type="ChEBI" id="CHEBI:58702"/>
        <dbReference type="EC" id="4.1.1.31"/>
    </reaction>
</comment>
<dbReference type="PANTHER" id="PTHR30523:SF6">
    <property type="entry name" value="PHOSPHOENOLPYRUVATE CARBOXYLASE"/>
    <property type="match status" value="1"/>
</dbReference>
<comment type="caution">
    <text evidence="14">The sequence shown here is derived from an EMBL/GenBank/DDBJ whole genome shotgun (WGS) entry which is preliminary data.</text>
</comment>
<evidence type="ECO:0000256" key="12">
    <source>
        <dbReference type="PROSITE-ProRule" id="PRU10112"/>
    </source>
</evidence>
<dbReference type="EMBL" id="MQWB01000001">
    <property type="protein sequence ID" value="OZC04480.1"/>
    <property type="molecule type" value="Genomic_DNA"/>
</dbReference>
<dbReference type="InterPro" id="IPR015813">
    <property type="entry name" value="Pyrv/PenolPyrv_kinase-like_dom"/>
</dbReference>
<dbReference type="GO" id="GO:0000287">
    <property type="term" value="F:magnesium ion binding"/>
    <property type="evidence" value="ECO:0007669"/>
    <property type="project" value="UniProtKB-UniRule"/>
</dbReference>
<gene>
    <name evidence="10" type="primary">ppc</name>
    <name evidence="14" type="ORF">BSZ36_16750</name>
</gene>
<dbReference type="FunCoup" id="A0A259U3F8">
    <property type="interactions" value="321"/>
</dbReference>
<sequence>MSDPALSAALDSGLTPSLALRNALAERLVMDVAQERYGAEVTDLAQQLLAQSREKGTDGFDALAKPLAEASVEEIAGLLRTLTAYFHLVNKSEQHEIVRVNRKRAQNATPEAPRRESIADAVHQLKEAGASREQALEWVRSLDIQPTLTAHPTEARRRTVLLHQGEAARLLDALGDDDLTPAERDDAREGLMNRLRLLLATDEVRTNAVTVEDEVRNGLYFVATTIWDVIPSIHRDLRRAFREAYGEEEGGSSQLAVAEAASGARGEDSSNPQSPDPSPSTFGPIVRYRSWIGGDRDGNPYVTPEVTAWTLRAHREDALRLHRRALDEVRLELSVSDRQAEMPDALRESIDADREVVRLDDRRWRQNEHEPIRLKLLLMAAKIDGLLAGDDLDYDARGYRQDLALIADSLHAAGLGPLAENGALADLRVRADAFGFHLAALDLRQHSRLHEESVAALLAHAGVAEDYASLGEAERVEILTQELLTGRPLAREADDLGESAASVLGSMRVAREAGEEALNVYIISMTDAVSDVLEVLLLAKEAGLWRRHADGTVESALDVAPLLETVADLEAGEALLGELFEHPVYAAHLRARGGMQEVMLGYSDSNKDGGYLAANWALHKAQGSVARACAKAGVRLRLFHGRGGTVGRGGGRAGQAIRAIPNEAQTGAIRFTEQGEVISFRYSLRGIAHRHLEQIVHAQLLAVADAARKPEENLPPEVTALMDRLAGRSMETYRAMVDHPDFWPWYLAATPIEHIAGLSIASRPVSRKGAATLDFAGIRAIPWVFAWTQPRMTAPGWFGAGTAFAEALSDGELDTLRGLHDRWLFFRAIVANARRELGRARLPVSRLYNALGEASGASGAPFETVEVEASKTEMALLRVSTMDDLLEDSRAIAATVRYRNPATDVLNLAQLELMRRWRETPEASDDADLRTALFLSINGIAAAMQSTG</sequence>
<evidence type="ECO:0000256" key="2">
    <source>
        <dbReference type="ARBA" id="ARBA00003670"/>
    </source>
</evidence>
<comment type="function">
    <text evidence="2 10">Forms oxaloacetate, a four-carbon dicarboxylic acid source for the tricarboxylic acid cycle.</text>
</comment>
<evidence type="ECO:0000256" key="8">
    <source>
        <dbReference type="ARBA" id="ARBA00023300"/>
    </source>
</evidence>
<dbReference type="Pfam" id="PF00311">
    <property type="entry name" value="PEPcase"/>
    <property type="match status" value="1"/>
</dbReference>
<protein>
    <recommendedName>
        <fullName evidence="5 10">Phosphoenolpyruvate carboxylase</fullName>
        <shortName evidence="10">PEPC</shortName>
        <shortName evidence="10">PEPCase</shortName>
        <ecNumber evidence="4 10">4.1.1.31</ecNumber>
    </recommendedName>
</protein>